<dbReference type="RefSeq" id="WP_083449845.1">
    <property type="nucleotide sequence ID" value="NZ_CP011112.1"/>
</dbReference>
<dbReference type="GO" id="GO:0003700">
    <property type="term" value="F:DNA-binding transcription factor activity"/>
    <property type="evidence" value="ECO:0007669"/>
    <property type="project" value="TreeGrafter"/>
</dbReference>
<dbReference type="STRING" id="571913.VV02_02125"/>
<dbReference type="Pfam" id="PF00440">
    <property type="entry name" value="TetR_N"/>
    <property type="match status" value="1"/>
</dbReference>
<dbReference type="EMBL" id="CP011112">
    <property type="protein sequence ID" value="AKU14944.1"/>
    <property type="molecule type" value="Genomic_DNA"/>
</dbReference>
<dbReference type="Gene3D" id="1.10.357.10">
    <property type="entry name" value="Tetracycline Repressor, domain 2"/>
    <property type="match status" value="1"/>
</dbReference>
<organism evidence="6 7">
    <name type="scientific">Luteipulveratus mongoliensis</name>
    <dbReference type="NCBI Taxonomy" id="571913"/>
    <lineage>
        <taxon>Bacteria</taxon>
        <taxon>Bacillati</taxon>
        <taxon>Actinomycetota</taxon>
        <taxon>Actinomycetes</taxon>
        <taxon>Micrococcales</taxon>
        <taxon>Dermacoccaceae</taxon>
        <taxon>Luteipulveratus</taxon>
    </lineage>
</organism>
<gene>
    <name evidence="6" type="ORF">VV02_02125</name>
</gene>
<dbReference type="GO" id="GO:0045892">
    <property type="term" value="P:negative regulation of DNA-templated transcription"/>
    <property type="evidence" value="ECO:0007669"/>
    <property type="project" value="InterPro"/>
</dbReference>
<evidence type="ECO:0000256" key="1">
    <source>
        <dbReference type="ARBA" id="ARBA00023015"/>
    </source>
</evidence>
<dbReference type="PANTHER" id="PTHR30055">
    <property type="entry name" value="HTH-TYPE TRANSCRIPTIONAL REGULATOR RUTR"/>
    <property type="match status" value="1"/>
</dbReference>
<evidence type="ECO:0000313" key="7">
    <source>
        <dbReference type="Proteomes" id="UP000066480"/>
    </source>
</evidence>
<dbReference type="GO" id="GO:0000976">
    <property type="term" value="F:transcription cis-regulatory region binding"/>
    <property type="evidence" value="ECO:0007669"/>
    <property type="project" value="TreeGrafter"/>
</dbReference>
<evidence type="ECO:0000256" key="2">
    <source>
        <dbReference type="ARBA" id="ARBA00023125"/>
    </source>
</evidence>
<dbReference type="OrthoDB" id="2570341at2"/>
<dbReference type="PROSITE" id="PS50977">
    <property type="entry name" value="HTH_TETR_2"/>
    <property type="match status" value="1"/>
</dbReference>
<accession>A0A0K1JE12</accession>
<dbReference type="AlphaFoldDB" id="A0A0K1JE12"/>
<dbReference type="Gene3D" id="1.10.10.60">
    <property type="entry name" value="Homeodomain-like"/>
    <property type="match status" value="1"/>
</dbReference>
<dbReference type="InterPro" id="IPR009057">
    <property type="entry name" value="Homeodomain-like_sf"/>
</dbReference>
<keyword evidence="2 4" id="KW-0238">DNA-binding</keyword>
<dbReference type="InterPro" id="IPR036271">
    <property type="entry name" value="Tet_transcr_reg_TetR-rel_C_sf"/>
</dbReference>
<dbReference type="KEGG" id="lmoi:VV02_02125"/>
<sequence length="253" mass="27760">MADDVAQSLDELPPLPRYLQLLWDREAPGRRGPKPGRSITEIGEAGVRIADRDGIDAVSMKSVATELGLTTMSLYRYVDSKEELNAVMVDVALGEPDFAVTARGRWRTRLEAWARAGAAKRRAHPWVVDIAVPGPPLTPNTIAWMECGLRAFANTTLGEQQKLSTLLAIDSYVTDHVRMSVQFGLLGREHGGSEHADTYGLTLAQLIDADRFPSLTQAQSSFEDDDEDFFEAELSFGLKVFLDGVDVLVASAR</sequence>
<dbReference type="PANTHER" id="PTHR30055:SF151">
    <property type="entry name" value="TRANSCRIPTIONAL REGULATORY PROTEIN"/>
    <property type="match status" value="1"/>
</dbReference>
<dbReference type="SUPFAM" id="SSF46689">
    <property type="entry name" value="Homeodomain-like"/>
    <property type="match status" value="1"/>
</dbReference>
<dbReference type="InterPro" id="IPR001647">
    <property type="entry name" value="HTH_TetR"/>
</dbReference>
<evidence type="ECO:0000256" key="4">
    <source>
        <dbReference type="PROSITE-ProRule" id="PRU00335"/>
    </source>
</evidence>
<proteinExistence type="predicted"/>
<protein>
    <recommendedName>
        <fullName evidence="5">HTH tetR-type domain-containing protein</fullName>
    </recommendedName>
</protein>
<dbReference type="PATRIC" id="fig|571913.6.peg.435"/>
<reference evidence="6 7" key="1">
    <citation type="submission" date="2015-03" db="EMBL/GenBank/DDBJ databases">
        <title>Luteipulveratus halotolerans sp. nov., a novel actinobacterium (Dermacoccaceae) from Sarawak, Malaysia.</title>
        <authorList>
            <person name="Juboi H."/>
            <person name="Basik A."/>
            <person name="Shamsul S.S."/>
            <person name="Arnold P."/>
            <person name="Schmitt E.K."/>
            <person name="Sanglier J.-J."/>
            <person name="Yeo T."/>
        </authorList>
    </citation>
    <scope>NUCLEOTIDE SEQUENCE [LARGE SCALE GENOMIC DNA]</scope>
    <source>
        <strain evidence="6 7">MN07-A0370</strain>
    </source>
</reference>
<dbReference type="Pfam" id="PF02909">
    <property type="entry name" value="TetR_C_1"/>
    <property type="match status" value="1"/>
</dbReference>
<dbReference type="InterPro" id="IPR050109">
    <property type="entry name" value="HTH-type_TetR-like_transc_reg"/>
</dbReference>
<keyword evidence="3" id="KW-0804">Transcription</keyword>
<name>A0A0K1JE12_9MICO</name>
<dbReference type="SUPFAM" id="SSF48498">
    <property type="entry name" value="Tetracyclin repressor-like, C-terminal domain"/>
    <property type="match status" value="1"/>
</dbReference>
<feature type="DNA-binding region" description="H-T-H motif" evidence="4">
    <location>
        <begin position="59"/>
        <end position="78"/>
    </location>
</feature>
<keyword evidence="7" id="KW-1185">Reference proteome</keyword>
<dbReference type="Proteomes" id="UP000066480">
    <property type="component" value="Chromosome"/>
</dbReference>
<feature type="domain" description="HTH tetR-type" evidence="5">
    <location>
        <begin position="36"/>
        <end position="96"/>
    </location>
</feature>
<dbReference type="InterPro" id="IPR004111">
    <property type="entry name" value="Repressor_TetR_C"/>
</dbReference>
<keyword evidence="1" id="KW-0805">Transcription regulation</keyword>
<evidence type="ECO:0000256" key="3">
    <source>
        <dbReference type="ARBA" id="ARBA00023163"/>
    </source>
</evidence>
<evidence type="ECO:0000259" key="5">
    <source>
        <dbReference type="PROSITE" id="PS50977"/>
    </source>
</evidence>
<evidence type="ECO:0000313" key="6">
    <source>
        <dbReference type="EMBL" id="AKU14944.1"/>
    </source>
</evidence>